<sequence>MGRRYDGLIMKLTEFCFLIALITPNVSAYPYASDAIQFDIHRSLADTDESVRMPGSSNRDRMYSDGSIVFPGDERQVPVCKGTTYCEKVNSYPEDLITKALQRNNSLRYLEGVDVIPDLVQRIDVSDIPLCRSTENVIFPQSAETKDNGWKFVANQDNLKQGVRIETCIIKEDNSCTVVGGLAEGYKTTCKQKYIYRQLLSLTDGSVIPETFRFPSSCCCHVKFVGDPTTRMGVSFGSQKSQVTPAKTRKRK</sequence>
<keyword evidence="2" id="KW-1015">Disulfide bond</keyword>
<dbReference type="Gene3D" id="2.10.90.10">
    <property type="entry name" value="Cystine-knot cytokines"/>
    <property type="match status" value="1"/>
</dbReference>
<dbReference type="Pfam" id="PF16077">
    <property type="entry name" value="Spaetzle"/>
    <property type="match status" value="1"/>
</dbReference>
<dbReference type="KEGG" id="ccal:108632096"/>
<evidence type="ECO:0000256" key="2">
    <source>
        <dbReference type="ARBA" id="ARBA00023157"/>
    </source>
</evidence>
<evidence type="ECO:0000256" key="4">
    <source>
        <dbReference type="SAM" id="SignalP"/>
    </source>
</evidence>
<dbReference type="InterPro" id="IPR052444">
    <property type="entry name" value="Spz/Toll_ligand-like"/>
</dbReference>
<dbReference type="GO" id="GO:0008083">
    <property type="term" value="F:growth factor activity"/>
    <property type="evidence" value="ECO:0007669"/>
    <property type="project" value="TreeGrafter"/>
</dbReference>
<dbReference type="InterPro" id="IPR029034">
    <property type="entry name" value="Cystine-knot_cytokine"/>
</dbReference>
<evidence type="ECO:0000256" key="1">
    <source>
        <dbReference type="ARBA" id="ARBA00022729"/>
    </source>
</evidence>
<dbReference type="AlphaFoldDB" id="A0AAJ7NFJ0"/>
<dbReference type="GO" id="GO:0021556">
    <property type="term" value="P:central nervous system formation"/>
    <property type="evidence" value="ECO:0007669"/>
    <property type="project" value="TreeGrafter"/>
</dbReference>
<dbReference type="Proteomes" id="UP000694925">
    <property type="component" value="Unplaced"/>
</dbReference>
<dbReference type="GO" id="GO:0005121">
    <property type="term" value="F:Toll binding"/>
    <property type="evidence" value="ECO:0007669"/>
    <property type="project" value="TreeGrafter"/>
</dbReference>
<reference evidence="7" key="1">
    <citation type="submission" date="2025-08" db="UniProtKB">
        <authorList>
            <consortium name="RefSeq"/>
        </authorList>
    </citation>
    <scope>IDENTIFICATION</scope>
    <source>
        <tissue evidence="7">Whole body</tissue>
    </source>
</reference>
<dbReference type="GO" id="GO:0045087">
    <property type="term" value="P:innate immune response"/>
    <property type="evidence" value="ECO:0007669"/>
    <property type="project" value="TreeGrafter"/>
</dbReference>
<dbReference type="RefSeq" id="XP_017891906.1">
    <property type="nucleotide sequence ID" value="XM_018036417.2"/>
</dbReference>
<evidence type="ECO:0000313" key="7">
    <source>
        <dbReference type="RefSeq" id="XP_017891906.1"/>
    </source>
</evidence>
<dbReference type="SUPFAM" id="SSF57501">
    <property type="entry name" value="Cystine-knot cytokines"/>
    <property type="match status" value="1"/>
</dbReference>
<gene>
    <name evidence="7" type="primary">LOC108632096</name>
</gene>
<dbReference type="PANTHER" id="PTHR23199">
    <property type="entry name" value="NEUROTROPHIN 1-RELATED"/>
    <property type="match status" value="1"/>
</dbReference>
<protein>
    <submittedName>
        <fullName evidence="7">Protein spaetzle-like</fullName>
    </submittedName>
</protein>
<evidence type="ECO:0000313" key="6">
    <source>
        <dbReference type="Proteomes" id="UP000694925"/>
    </source>
</evidence>
<keyword evidence="1 4" id="KW-0732">Signal</keyword>
<keyword evidence="6" id="KW-1185">Reference proteome</keyword>
<feature type="domain" description="Spaetzle" evidence="5">
    <location>
        <begin position="129"/>
        <end position="222"/>
    </location>
</feature>
<dbReference type="GO" id="GO:0005615">
    <property type="term" value="C:extracellular space"/>
    <property type="evidence" value="ECO:0007669"/>
    <property type="project" value="UniProtKB-ARBA"/>
</dbReference>
<accession>A0AAJ7NFJ0</accession>
<feature type="signal peptide" evidence="4">
    <location>
        <begin position="1"/>
        <end position="28"/>
    </location>
</feature>
<dbReference type="PANTHER" id="PTHR23199:SF12">
    <property type="entry name" value="NEUROTROPHIN 1-RELATED"/>
    <property type="match status" value="1"/>
</dbReference>
<feature type="chain" id="PRO_5042551618" evidence="4">
    <location>
        <begin position="29"/>
        <end position="252"/>
    </location>
</feature>
<evidence type="ECO:0000256" key="3">
    <source>
        <dbReference type="ARBA" id="ARBA00023180"/>
    </source>
</evidence>
<proteinExistence type="predicted"/>
<dbReference type="GeneID" id="108632096"/>
<evidence type="ECO:0000259" key="5">
    <source>
        <dbReference type="Pfam" id="PF16077"/>
    </source>
</evidence>
<name>A0AAJ7NFJ0_9HYME</name>
<dbReference type="InterPro" id="IPR032104">
    <property type="entry name" value="Spaetzle"/>
</dbReference>
<keyword evidence="3" id="KW-0325">Glycoprotein</keyword>
<organism evidence="6 7">
    <name type="scientific">Ceratina calcarata</name>
    <dbReference type="NCBI Taxonomy" id="156304"/>
    <lineage>
        <taxon>Eukaryota</taxon>
        <taxon>Metazoa</taxon>
        <taxon>Ecdysozoa</taxon>
        <taxon>Arthropoda</taxon>
        <taxon>Hexapoda</taxon>
        <taxon>Insecta</taxon>
        <taxon>Pterygota</taxon>
        <taxon>Neoptera</taxon>
        <taxon>Endopterygota</taxon>
        <taxon>Hymenoptera</taxon>
        <taxon>Apocrita</taxon>
        <taxon>Aculeata</taxon>
        <taxon>Apoidea</taxon>
        <taxon>Anthophila</taxon>
        <taxon>Apidae</taxon>
        <taxon>Ceratina</taxon>
        <taxon>Zadontomerus</taxon>
    </lineage>
</organism>